<proteinExistence type="inferred from homology"/>
<comment type="similarity">
    <text evidence="2">Belongs to the MgtC/SapB family.</text>
</comment>
<dbReference type="InterPro" id="IPR049177">
    <property type="entry name" value="MgtC_SapB_SrpB_YhiD_N"/>
</dbReference>
<dbReference type="Proteomes" id="UP000612362">
    <property type="component" value="Unassembled WGS sequence"/>
</dbReference>
<name>A0A8J3MTZ2_9CHLR</name>
<dbReference type="PANTHER" id="PTHR39084">
    <property type="entry name" value="MEMBRANE PROTEIN-RELATED"/>
    <property type="match status" value="1"/>
</dbReference>
<dbReference type="Pfam" id="PF02308">
    <property type="entry name" value="MgtC"/>
    <property type="match status" value="1"/>
</dbReference>
<evidence type="ECO:0000313" key="10">
    <source>
        <dbReference type="Proteomes" id="UP000612362"/>
    </source>
</evidence>
<dbReference type="GO" id="GO:0005886">
    <property type="term" value="C:plasma membrane"/>
    <property type="evidence" value="ECO:0007669"/>
    <property type="project" value="UniProtKB-SubCell"/>
</dbReference>
<feature type="transmembrane region" description="Helical" evidence="7">
    <location>
        <begin position="108"/>
        <end position="127"/>
    </location>
</feature>
<dbReference type="PANTHER" id="PTHR39084:SF1">
    <property type="entry name" value="DUF4010 DOMAIN-CONTAINING PROTEIN"/>
    <property type="match status" value="1"/>
</dbReference>
<accession>A0A8J3MTZ2</accession>
<evidence type="ECO:0000256" key="4">
    <source>
        <dbReference type="ARBA" id="ARBA00022692"/>
    </source>
</evidence>
<comment type="caution">
    <text evidence="9">The sequence shown here is derived from an EMBL/GenBank/DDBJ whole genome shotgun (WGS) entry which is preliminary data.</text>
</comment>
<keyword evidence="3" id="KW-1003">Cell membrane</keyword>
<feature type="transmembrane region" description="Helical" evidence="7">
    <location>
        <begin position="59"/>
        <end position="76"/>
    </location>
</feature>
<evidence type="ECO:0000256" key="3">
    <source>
        <dbReference type="ARBA" id="ARBA00022475"/>
    </source>
</evidence>
<reference evidence="9" key="1">
    <citation type="submission" date="2020-10" db="EMBL/GenBank/DDBJ databases">
        <title>Taxonomic study of unclassified bacteria belonging to the class Ktedonobacteria.</title>
        <authorList>
            <person name="Yabe S."/>
            <person name="Wang C.M."/>
            <person name="Zheng Y."/>
            <person name="Sakai Y."/>
            <person name="Cavaletti L."/>
            <person name="Monciardini P."/>
            <person name="Donadio S."/>
        </authorList>
    </citation>
    <scope>NUCLEOTIDE SEQUENCE</scope>
    <source>
        <strain evidence="9">SOSP1-1</strain>
    </source>
</reference>
<protein>
    <recommendedName>
        <fullName evidence="8">MgtC/SapB/SrpB/YhiD N-terminal domain-containing protein</fullName>
    </recommendedName>
</protein>
<feature type="domain" description="MgtC/SapB/SrpB/YhiD N-terminal" evidence="8">
    <location>
        <begin position="17"/>
        <end position="127"/>
    </location>
</feature>
<feature type="transmembrane region" description="Helical" evidence="7">
    <location>
        <begin position="6"/>
        <end position="27"/>
    </location>
</feature>
<dbReference type="EMBL" id="BNJF01000004">
    <property type="protein sequence ID" value="GHO48717.1"/>
    <property type="molecule type" value="Genomic_DNA"/>
</dbReference>
<keyword evidence="6 7" id="KW-0472">Membrane</keyword>
<evidence type="ECO:0000256" key="1">
    <source>
        <dbReference type="ARBA" id="ARBA00004651"/>
    </source>
</evidence>
<dbReference type="RefSeq" id="WP_220197894.1">
    <property type="nucleotide sequence ID" value="NZ_BNJF01000004.1"/>
</dbReference>
<evidence type="ECO:0000256" key="2">
    <source>
        <dbReference type="ARBA" id="ARBA00009298"/>
    </source>
</evidence>
<keyword evidence="10" id="KW-1185">Reference proteome</keyword>
<organism evidence="9 10">
    <name type="scientific">Ktedonospora formicarum</name>
    <dbReference type="NCBI Taxonomy" id="2778364"/>
    <lineage>
        <taxon>Bacteria</taxon>
        <taxon>Bacillati</taxon>
        <taxon>Chloroflexota</taxon>
        <taxon>Ktedonobacteria</taxon>
        <taxon>Ktedonobacterales</taxon>
        <taxon>Ktedonobacteraceae</taxon>
        <taxon>Ktedonospora</taxon>
    </lineage>
</organism>
<dbReference type="AlphaFoldDB" id="A0A8J3MTZ2"/>
<sequence length="199" mass="21570">MSLTPNTPLMFTLQVAASVCIGLLIGLEREWAHKEAGIRSFAIAALLGTLSWMVSPLLASLQLSSIVVILLLVNVFSMWRHQALEITTSLALTATNVLGIVIGTGNFFLAITSGLVITALLTCKPEFVTVSGRLSVTELRSILLFGFITAILYPLLPHADLGPWYIVNLVMIWLTIVVVSSLNFANYILLRQFGSRGIG</sequence>
<comment type="subcellular location">
    <subcellularLocation>
        <location evidence="1">Cell membrane</location>
        <topology evidence="1">Multi-pass membrane protein</topology>
    </subcellularLocation>
</comment>
<evidence type="ECO:0000313" key="9">
    <source>
        <dbReference type="EMBL" id="GHO48717.1"/>
    </source>
</evidence>
<dbReference type="PRINTS" id="PR01837">
    <property type="entry name" value="MGTCSAPBPROT"/>
</dbReference>
<feature type="transmembrane region" description="Helical" evidence="7">
    <location>
        <begin position="139"/>
        <end position="156"/>
    </location>
</feature>
<keyword evidence="4 7" id="KW-0812">Transmembrane</keyword>
<gene>
    <name evidence="9" type="ORF">KSX_68800</name>
</gene>
<evidence type="ECO:0000256" key="5">
    <source>
        <dbReference type="ARBA" id="ARBA00022989"/>
    </source>
</evidence>
<evidence type="ECO:0000256" key="7">
    <source>
        <dbReference type="SAM" id="Phobius"/>
    </source>
</evidence>
<feature type="transmembrane region" description="Helical" evidence="7">
    <location>
        <begin position="162"/>
        <end position="190"/>
    </location>
</feature>
<keyword evidence="5 7" id="KW-1133">Transmembrane helix</keyword>
<evidence type="ECO:0000259" key="8">
    <source>
        <dbReference type="Pfam" id="PF02308"/>
    </source>
</evidence>
<dbReference type="InterPro" id="IPR003416">
    <property type="entry name" value="MgtC/SapB/SrpB/YhiD_fam"/>
</dbReference>
<evidence type="ECO:0000256" key="6">
    <source>
        <dbReference type="ARBA" id="ARBA00023136"/>
    </source>
</evidence>